<keyword evidence="17" id="KW-1185">Reference proteome</keyword>
<evidence type="ECO:0000256" key="12">
    <source>
        <dbReference type="ARBA" id="ARBA00023014"/>
    </source>
</evidence>
<dbReference type="NCBIfam" id="TIGR00384">
    <property type="entry name" value="dhsB"/>
    <property type="match status" value="1"/>
</dbReference>
<dbReference type="InterPro" id="IPR017900">
    <property type="entry name" value="4Fe4S_Fe_S_CS"/>
</dbReference>
<dbReference type="Pfam" id="PF13183">
    <property type="entry name" value="Fer4_8"/>
    <property type="match status" value="1"/>
</dbReference>
<dbReference type="CDD" id="cd00207">
    <property type="entry name" value="fer2"/>
    <property type="match status" value="1"/>
</dbReference>
<keyword evidence="12" id="KW-0411">Iron-sulfur</keyword>
<evidence type="ECO:0000256" key="3">
    <source>
        <dbReference type="ARBA" id="ARBA00004894"/>
    </source>
</evidence>
<dbReference type="SUPFAM" id="SSF46548">
    <property type="entry name" value="alpha-helical ferredoxin"/>
    <property type="match status" value="1"/>
</dbReference>
<dbReference type="eggNOG" id="COG0479">
    <property type="taxonomic scope" value="Bacteria"/>
</dbReference>
<dbReference type="GO" id="GO:0006099">
    <property type="term" value="P:tricarboxylic acid cycle"/>
    <property type="evidence" value="ECO:0007669"/>
    <property type="project" value="UniProtKB-KW"/>
</dbReference>
<dbReference type="STRING" id="224324.aq_553"/>
<reference evidence="16 17" key="1">
    <citation type="journal article" date="1998" name="Nature">
        <title>The complete genome of the hyperthermophilic bacterium Aquifex aeolicus.</title>
        <authorList>
            <person name="Deckert G."/>
            <person name="Warren P.V."/>
            <person name="Gaasterland T."/>
            <person name="Young W.G."/>
            <person name="Lenox A.L."/>
            <person name="Graham D.E."/>
            <person name="Overbeek R."/>
            <person name="Snead M.A."/>
            <person name="Keller M."/>
            <person name="Aujay M."/>
            <person name="Huber R."/>
            <person name="Feldman R.A."/>
            <person name="Short J.M."/>
            <person name="Olson G.J."/>
            <person name="Swanson R.V."/>
        </authorList>
    </citation>
    <scope>NUCLEOTIDE SEQUENCE [LARGE SCALE GENOMIC DNA]</scope>
    <source>
        <strain evidence="16 17">VF5</strain>
    </source>
</reference>
<dbReference type="FunCoup" id="O66828">
    <property type="interactions" value="383"/>
</dbReference>
<comment type="pathway">
    <text evidence="3">Carbohydrate metabolism; tricarboxylic acid cycle; fumarate from succinate (bacterial route): step 1/1.</text>
</comment>
<dbReference type="GO" id="GO:0051537">
    <property type="term" value="F:2 iron, 2 sulfur cluster binding"/>
    <property type="evidence" value="ECO:0007669"/>
    <property type="project" value="UniProtKB-KW"/>
</dbReference>
<dbReference type="GO" id="GO:0051538">
    <property type="term" value="F:3 iron, 4 sulfur cluster binding"/>
    <property type="evidence" value="ECO:0007669"/>
    <property type="project" value="UniProtKB-KW"/>
</dbReference>
<comment type="similarity">
    <text evidence="4">Belongs to the succinate dehydrogenase/fumarate reductase iron-sulfur protein family.</text>
</comment>
<organism evidence="16 17">
    <name type="scientific">Aquifex aeolicus (strain VF5)</name>
    <dbReference type="NCBI Taxonomy" id="224324"/>
    <lineage>
        <taxon>Bacteria</taxon>
        <taxon>Pseudomonadati</taxon>
        <taxon>Aquificota</taxon>
        <taxon>Aquificia</taxon>
        <taxon>Aquificales</taxon>
        <taxon>Aquificaceae</taxon>
        <taxon>Aquifex</taxon>
    </lineage>
</organism>
<keyword evidence="7" id="KW-0816">Tricarboxylic acid cycle</keyword>
<dbReference type="PATRIC" id="fig|224324.8.peg.454"/>
<dbReference type="PANTHER" id="PTHR11921">
    <property type="entry name" value="SUCCINATE DEHYDROGENASE IRON-SULFUR PROTEIN"/>
    <property type="match status" value="1"/>
</dbReference>
<dbReference type="SUPFAM" id="SSF54292">
    <property type="entry name" value="2Fe-2S ferredoxin-like"/>
    <property type="match status" value="1"/>
</dbReference>
<dbReference type="KEGG" id="aae:aq_553"/>
<dbReference type="PIR" id="H70349">
    <property type="entry name" value="H70349"/>
</dbReference>
<keyword evidence="11" id="KW-0408">Iron</keyword>
<dbReference type="EnsemblBacteria" id="AAC06784">
    <property type="protein sequence ID" value="AAC06784"/>
    <property type="gene ID" value="aq_553"/>
</dbReference>
<dbReference type="Proteomes" id="UP000000798">
    <property type="component" value="Chromosome"/>
</dbReference>
<evidence type="ECO:0000256" key="11">
    <source>
        <dbReference type="ARBA" id="ARBA00023004"/>
    </source>
</evidence>
<keyword evidence="8" id="KW-0001">2Fe-2S</keyword>
<keyword evidence="6" id="KW-0004">4Fe-4S</keyword>
<dbReference type="GO" id="GO:0008177">
    <property type="term" value="F:succinate dehydrogenase (quinone) activity"/>
    <property type="evidence" value="ECO:0007669"/>
    <property type="project" value="UniProtKB-EC"/>
</dbReference>
<comment type="cofactor">
    <cofactor evidence="2">
        <name>[4Fe-4S] cluster</name>
        <dbReference type="ChEBI" id="CHEBI:49883"/>
    </cofactor>
</comment>
<accession>O66828</accession>
<comment type="cofactor">
    <cofactor evidence="1">
        <name>[3Fe-4S] cluster</name>
        <dbReference type="ChEBI" id="CHEBI:21137"/>
    </cofactor>
</comment>
<evidence type="ECO:0000256" key="5">
    <source>
        <dbReference type="ARBA" id="ARBA00012792"/>
    </source>
</evidence>
<dbReference type="FunFam" id="3.10.20.30:FF:000063">
    <property type="entry name" value="Succinate dehydrogenase subunit B"/>
    <property type="match status" value="1"/>
</dbReference>
<dbReference type="GO" id="GO:0045283">
    <property type="term" value="C:fumarate reductase complex"/>
    <property type="evidence" value="ECO:0000318"/>
    <property type="project" value="GO_Central"/>
</dbReference>
<dbReference type="GO" id="GO:0046872">
    <property type="term" value="F:metal ion binding"/>
    <property type="evidence" value="ECO:0007669"/>
    <property type="project" value="UniProtKB-KW"/>
</dbReference>
<evidence type="ECO:0000259" key="15">
    <source>
        <dbReference type="PROSITE" id="PS51085"/>
    </source>
</evidence>
<dbReference type="Gene3D" id="1.10.1060.10">
    <property type="entry name" value="Alpha-helical ferredoxin"/>
    <property type="match status" value="1"/>
</dbReference>
<evidence type="ECO:0000256" key="14">
    <source>
        <dbReference type="ARBA" id="ARBA00034078"/>
    </source>
</evidence>
<evidence type="ECO:0000313" key="17">
    <source>
        <dbReference type="Proteomes" id="UP000000798"/>
    </source>
</evidence>
<name>O66828_AQUAE</name>
<feature type="domain" description="2Fe-2S ferredoxin-type" evidence="15">
    <location>
        <begin position="6"/>
        <end position="95"/>
    </location>
</feature>
<evidence type="ECO:0000256" key="1">
    <source>
        <dbReference type="ARBA" id="ARBA00001927"/>
    </source>
</evidence>
<dbReference type="InterPro" id="IPR001041">
    <property type="entry name" value="2Fe-2S_ferredoxin-type"/>
</dbReference>
<dbReference type="InterPro" id="IPR017896">
    <property type="entry name" value="4Fe4S_Fe-S-bd"/>
</dbReference>
<dbReference type="PROSITE" id="PS51085">
    <property type="entry name" value="2FE2S_FER_2"/>
    <property type="match status" value="1"/>
</dbReference>
<dbReference type="PROSITE" id="PS00197">
    <property type="entry name" value="2FE2S_FER_1"/>
    <property type="match status" value="1"/>
</dbReference>
<evidence type="ECO:0000256" key="10">
    <source>
        <dbReference type="ARBA" id="ARBA00023002"/>
    </source>
</evidence>
<dbReference type="GO" id="GO:0009061">
    <property type="term" value="P:anaerobic respiration"/>
    <property type="evidence" value="ECO:0000318"/>
    <property type="project" value="GO_Central"/>
</dbReference>
<comment type="cofactor">
    <cofactor evidence="14">
        <name>[2Fe-2S] cluster</name>
        <dbReference type="ChEBI" id="CHEBI:190135"/>
    </cofactor>
</comment>
<keyword evidence="10" id="KW-0560">Oxidoreductase</keyword>
<dbReference type="Pfam" id="PF13085">
    <property type="entry name" value="Fer2_3"/>
    <property type="match status" value="1"/>
</dbReference>
<dbReference type="InterPro" id="IPR009051">
    <property type="entry name" value="Helical_ferredxn"/>
</dbReference>
<evidence type="ECO:0000256" key="6">
    <source>
        <dbReference type="ARBA" id="ARBA00022485"/>
    </source>
</evidence>
<dbReference type="InterPro" id="IPR012675">
    <property type="entry name" value="Beta-grasp_dom_sf"/>
</dbReference>
<dbReference type="OrthoDB" id="9804391at2"/>
<dbReference type="EC" id="1.3.5.1" evidence="5"/>
<dbReference type="PANTHER" id="PTHR11921:SF29">
    <property type="entry name" value="SUCCINATE DEHYDROGENASE [UBIQUINONE] IRON-SULFUR SUBUNIT, MITOCHONDRIAL"/>
    <property type="match status" value="1"/>
</dbReference>
<gene>
    <name evidence="16" type="primary">frdB1</name>
    <name evidence="16" type="ordered locus">aq_553</name>
</gene>
<protein>
    <recommendedName>
        <fullName evidence="5">succinate dehydrogenase</fullName>
        <ecNumber evidence="5">1.3.5.1</ecNumber>
    </recommendedName>
</protein>
<evidence type="ECO:0000256" key="8">
    <source>
        <dbReference type="ARBA" id="ARBA00022714"/>
    </source>
</evidence>
<sequence>MLFMHLKLKVFRYNPETGERKYDYFEVPYEEGMTFLRAFQKIKEEIDPSFSFRAFCRAGICGTCTVFIDGFPKLACKEQTLPYVLSEQIVTVEPLDKFEVIRDLVVDNEEVINRMKKFRTWIKEYQGEVRIPPEVNKKIEKGADCILCSACQSYCPQVLEEEYAGPLFFAKIYRFLEDPREEDKEFRIKEALEGHLYHCLSCNKCNNACPKEVEPATLIRELMLVKSEIS</sequence>
<dbReference type="HOGENOM" id="CLU_044838_3_2_0"/>
<keyword evidence="13" id="KW-0003">3Fe-4S</keyword>
<dbReference type="InterPro" id="IPR006058">
    <property type="entry name" value="2Fe2S_fd_BS"/>
</dbReference>
<keyword evidence="9" id="KW-0479">Metal-binding</keyword>
<dbReference type="GO" id="GO:0009055">
    <property type="term" value="F:electron transfer activity"/>
    <property type="evidence" value="ECO:0000318"/>
    <property type="project" value="GO_Central"/>
</dbReference>
<evidence type="ECO:0000256" key="2">
    <source>
        <dbReference type="ARBA" id="ARBA00001966"/>
    </source>
</evidence>
<evidence type="ECO:0000313" key="16">
    <source>
        <dbReference type="EMBL" id="AAC06784.1"/>
    </source>
</evidence>
<dbReference type="Gene3D" id="3.10.20.30">
    <property type="match status" value="1"/>
</dbReference>
<dbReference type="AlphaFoldDB" id="O66828"/>
<proteinExistence type="inferred from homology"/>
<dbReference type="PROSITE" id="PS00198">
    <property type="entry name" value="4FE4S_FER_1"/>
    <property type="match status" value="2"/>
</dbReference>
<dbReference type="InterPro" id="IPR050573">
    <property type="entry name" value="SDH/FRD_Iron-Sulfur"/>
</dbReference>
<evidence type="ECO:0000256" key="9">
    <source>
        <dbReference type="ARBA" id="ARBA00022723"/>
    </source>
</evidence>
<dbReference type="InterPro" id="IPR036010">
    <property type="entry name" value="2Fe-2S_ferredoxin-like_sf"/>
</dbReference>
<evidence type="ECO:0000256" key="7">
    <source>
        <dbReference type="ARBA" id="ARBA00022532"/>
    </source>
</evidence>
<evidence type="ECO:0000256" key="13">
    <source>
        <dbReference type="ARBA" id="ARBA00023291"/>
    </source>
</evidence>
<dbReference type="InterPro" id="IPR004489">
    <property type="entry name" value="Succ_DH/fum_Rdtase_Fe-S"/>
</dbReference>
<dbReference type="InterPro" id="IPR025192">
    <property type="entry name" value="Succ_DH/fum_Rdtase_N"/>
</dbReference>
<dbReference type="EMBL" id="AE000657">
    <property type="protein sequence ID" value="AAC06784.1"/>
    <property type="molecule type" value="Genomic_DNA"/>
</dbReference>
<dbReference type="GO" id="GO:0051539">
    <property type="term" value="F:4 iron, 4 sulfur cluster binding"/>
    <property type="evidence" value="ECO:0007669"/>
    <property type="project" value="UniProtKB-KW"/>
</dbReference>
<evidence type="ECO:0000256" key="4">
    <source>
        <dbReference type="ARBA" id="ARBA00009433"/>
    </source>
</evidence>
<dbReference type="InParanoid" id="O66828"/>